<dbReference type="InterPro" id="IPR029028">
    <property type="entry name" value="Alpha/beta_knot_MTases"/>
</dbReference>
<dbReference type="InterPro" id="IPR001537">
    <property type="entry name" value="SpoU_MeTrfase"/>
</dbReference>
<feature type="region of interest" description="Disordered" evidence="3">
    <location>
        <begin position="25"/>
        <end position="49"/>
    </location>
</feature>
<dbReference type="GO" id="GO:0008173">
    <property type="term" value="F:RNA methyltransferase activity"/>
    <property type="evidence" value="ECO:0007669"/>
    <property type="project" value="InterPro"/>
</dbReference>
<gene>
    <name evidence="5" type="ORF">OAUR00152_LOCUS17253</name>
</gene>
<evidence type="ECO:0000256" key="3">
    <source>
        <dbReference type="SAM" id="MobiDB-lite"/>
    </source>
</evidence>
<evidence type="ECO:0000256" key="2">
    <source>
        <dbReference type="ARBA" id="ARBA00022679"/>
    </source>
</evidence>
<keyword evidence="1" id="KW-0489">Methyltransferase</keyword>
<evidence type="ECO:0000313" key="5">
    <source>
        <dbReference type="EMBL" id="CAE2243251.1"/>
    </source>
</evidence>
<dbReference type="GO" id="GO:0006396">
    <property type="term" value="P:RNA processing"/>
    <property type="evidence" value="ECO:0007669"/>
    <property type="project" value="InterPro"/>
</dbReference>
<feature type="compositionally biased region" description="Low complexity" evidence="3">
    <location>
        <begin position="26"/>
        <end position="47"/>
    </location>
</feature>
<keyword evidence="2" id="KW-0808">Transferase</keyword>
<dbReference type="GO" id="GO:0005829">
    <property type="term" value="C:cytosol"/>
    <property type="evidence" value="ECO:0007669"/>
    <property type="project" value="TreeGrafter"/>
</dbReference>
<dbReference type="AlphaFoldDB" id="A0A7S4MU98"/>
<dbReference type="GO" id="GO:0003723">
    <property type="term" value="F:RNA binding"/>
    <property type="evidence" value="ECO:0007669"/>
    <property type="project" value="InterPro"/>
</dbReference>
<organism evidence="5">
    <name type="scientific">Odontella aurita</name>
    <dbReference type="NCBI Taxonomy" id="265563"/>
    <lineage>
        <taxon>Eukaryota</taxon>
        <taxon>Sar</taxon>
        <taxon>Stramenopiles</taxon>
        <taxon>Ochrophyta</taxon>
        <taxon>Bacillariophyta</taxon>
        <taxon>Mediophyceae</taxon>
        <taxon>Biddulphiophycidae</taxon>
        <taxon>Eupodiscales</taxon>
        <taxon>Odontellaceae</taxon>
        <taxon>Odontella</taxon>
    </lineage>
</organism>
<evidence type="ECO:0000256" key="1">
    <source>
        <dbReference type="ARBA" id="ARBA00022603"/>
    </source>
</evidence>
<dbReference type="InterPro" id="IPR004441">
    <property type="entry name" value="rRNA_MeTrfase_TrmH"/>
</dbReference>
<evidence type="ECO:0000259" key="4">
    <source>
        <dbReference type="Pfam" id="PF00588"/>
    </source>
</evidence>
<dbReference type="Pfam" id="PF00588">
    <property type="entry name" value="SpoU_methylase"/>
    <property type="match status" value="1"/>
</dbReference>
<dbReference type="SUPFAM" id="SSF75217">
    <property type="entry name" value="alpha/beta knot"/>
    <property type="match status" value="1"/>
</dbReference>
<name>A0A7S4MU98_9STRA</name>
<dbReference type="EMBL" id="HBKQ01025432">
    <property type="protein sequence ID" value="CAE2243251.1"/>
    <property type="molecule type" value="Transcribed_RNA"/>
</dbReference>
<feature type="domain" description="tRNA/rRNA methyltransferase SpoU type" evidence="4">
    <location>
        <begin position="160"/>
        <end position="300"/>
    </location>
</feature>
<proteinExistence type="predicted"/>
<dbReference type="GO" id="GO:0032259">
    <property type="term" value="P:methylation"/>
    <property type="evidence" value="ECO:0007669"/>
    <property type="project" value="UniProtKB-KW"/>
</dbReference>
<accession>A0A7S4MU98</accession>
<sequence length="318" mass="34326">MRASLVAALFTAHVRLSRIPVSAAFSGASSPDPPRSSSAADSYVSRSTANPDASAPFYSGSDDRRARLDAALSDIGLEASVITDSPEFRGSAALRMYTSFILPKSEGALASAQAPQRASVIANSIAFMVREHRSHQEEWLCNHDRSLEEVRSLEGPAHPLTIILDNVRSAHNVGNILRAAEAGRLEKVYLCGMTPAPPNKKVLKTALGAAEYVNYEQMGSTLELVRNLKERGVVVWGVETTSKSRPLWKVVMPKPVALIFGNELVGVDTEVLKLCDGIVSVPTYGLKNSLNVATCASVLIWEALRQWEVEPENGTEGN</sequence>
<dbReference type="Gene3D" id="3.40.1280.10">
    <property type="match status" value="1"/>
</dbReference>
<reference evidence="5" key="1">
    <citation type="submission" date="2021-01" db="EMBL/GenBank/DDBJ databases">
        <authorList>
            <person name="Corre E."/>
            <person name="Pelletier E."/>
            <person name="Niang G."/>
            <person name="Scheremetjew M."/>
            <person name="Finn R."/>
            <person name="Kale V."/>
            <person name="Holt S."/>
            <person name="Cochrane G."/>
            <person name="Meng A."/>
            <person name="Brown T."/>
            <person name="Cohen L."/>
        </authorList>
    </citation>
    <scope>NUCLEOTIDE SEQUENCE</scope>
    <source>
        <strain evidence="5">Isolate 1302-5</strain>
    </source>
</reference>
<dbReference type="PANTHER" id="PTHR46429">
    <property type="entry name" value="23S RRNA (GUANOSINE-2'-O-)-METHYLTRANSFERASE RLMB"/>
    <property type="match status" value="1"/>
</dbReference>
<dbReference type="CDD" id="cd18097">
    <property type="entry name" value="SpoU-like"/>
    <property type="match status" value="1"/>
</dbReference>
<dbReference type="PANTHER" id="PTHR46429:SF1">
    <property type="entry name" value="23S RRNA (GUANOSINE-2'-O-)-METHYLTRANSFERASE RLMB"/>
    <property type="match status" value="1"/>
</dbReference>
<dbReference type="InterPro" id="IPR029026">
    <property type="entry name" value="tRNA_m1G_MTases_N"/>
</dbReference>
<protein>
    <recommendedName>
        <fullName evidence="4">tRNA/rRNA methyltransferase SpoU type domain-containing protein</fullName>
    </recommendedName>
</protein>